<feature type="binding site" evidence="9">
    <location>
        <position position="161"/>
    </location>
    <ligand>
        <name>Zn(2+)</name>
        <dbReference type="ChEBI" id="CHEBI:29105"/>
        <note>catalytic</note>
    </ligand>
</feature>
<dbReference type="RefSeq" id="WP_036904656.1">
    <property type="nucleotide sequence ID" value="NZ_CP138967.1"/>
</dbReference>
<evidence type="ECO:0000313" key="10">
    <source>
        <dbReference type="EMBL" id="KGG21664.1"/>
    </source>
</evidence>
<dbReference type="InterPro" id="IPR020549">
    <property type="entry name" value="YbeY_CS"/>
</dbReference>
<dbReference type="InterPro" id="IPR002036">
    <property type="entry name" value="YbeY"/>
</dbReference>
<dbReference type="HAMAP" id="MF_00009">
    <property type="entry name" value="Endoribonucl_YbeY"/>
    <property type="match status" value="1"/>
</dbReference>
<dbReference type="Proteomes" id="UP000030392">
    <property type="component" value="Unassembled WGS sequence"/>
</dbReference>
<dbReference type="GO" id="GO:0004222">
    <property type="term" value="F:metalloendopeptidase activity"/>
    <property type="evidence" value="ECO:0007669"/>
    <property type="project" value="InterPro"/>
</dbReference>
<evidence type="ECO:0000256" key="1">
    <source>
        <dbReference type="ARBA" id="ARBA00010875"/>
    </source>
</evidence>
<keyword evidence="9" id="KW-0963">Cytoplasm</keyword>
<feature type="binding site" evidence="9">
    <location>
        <position position="155"/>
    </location>
    <ligand>
        <name>Zn(2+)</name>
        <dbReference type="ChEBI" id="CHEBI:29105"/>
        <note>catalytic</note>
    </ligand>
</feature>
<dbReference type="Gene3D" id="3.40.390.30">
    <property type="entry name" value="Metalloproteases ('zincins'), catalytic domain"/>
    <property type="match status" value="1"/>
</dbReference>
<dbReference type="PROSITE" id="PS01306">
    <property type="entry name" value="UPF0054"/>
    <property type="match status" value="1"/>
</dbReference>
<feature type="binding site" evidence="9">
    <location>
        <position position="151"/>
    </location>
    <ligand>
        <name>Zn(2+)</name>
        <dbReference type="ChEBI" id="CHEBI:29105"/>
        <note>catalytic</note>
    </ligand>
</feature>
<dbReference type="SUPFAM" id="SSF55486">
    <property type="entry name" value="Metalloproteases ('zincins'), catalytic domain"/>
    <property type="match status" value="1"/>
</dbReference>
<keyword evidence="2 9" id="KW-0690">Ribosome biogenesis</keyword>
<dbReference type="GO" id="GO:0004521">
    <property type="term" value="F:RNA endonuclease activity"/>
    <property type="evidence" value="ECO:0007669"/>
    <property type="project" value="UniProtKB-UniRule"/>
</dbReference>
<evidence type="ECO:0000256" key="7">
    <source>
        <dbReference type="ARBA" id="ARBA00022801"/>
    </source>
</evidence>
<proteinExistence type="inferred from homology"/>
<dbReference type="GO" id="GO:0005737">
    <property type="term" value="C:cytoplasm"/>
    <property type="evidence" value="ECO:0007669"/>
    <property type="project" value="UniProtKB-SubCell"/>
</dbReference>
<dbReference type="NCBIfam" id="TIGR00043">
    <property type="entry name" value="rRNA maturation RNase YbeY"/>
    <property type="match status" value="1"/>
</dbReference>
<keyword evidence="8 9" id="KW-0862">Zinc</keyword>
<dbReference type="InterPro" id="IPR023091">
    <property type="entry name" value="MetalPrtase_cat_dom_sf_prd"/>
</dbReference>
<gene>
    <name evidence="9" type="primary">ybeY</name>
    <name evidence="10" type="ORF">EV03_0403</name>
</gene>
<evidence type="ECO:0000256" key="9">
    <source>
        <dbReference type="HAMAP-Rule" id="MF_00009"/>
    </source>
</evidence>
<keyword evidence="3 9" id="KW-0698">rRNA processing</keyword>
<comment type="caution">
    <text evidence="10">The sequence shown here is derived from an EMBL/GenBank/DDBJ whole genome shotgun (WGS) entry which is preliminary data.</text>
</comment>
<dbReference type="AlphaFoldDB" id="A0A0A2CAP7"/>
<evidence type="ECO:0000256" key="4">
    <source>
        <dbReference type="ARBA" id="ARBA00022722"/>
    </source>
</evidence>
<comment type="function">
    <text evidence="9">Single strand-specific metallo-endoribonuclease involved in late-stage 70S ribosome quality control and in maturation of the 3' terminus of the 16S rRNA.</text>
</comment>
<comment type="subcellular location">
    <subcellularLocation>
        <location evidence="9">Cytoplasm</location>
    </subcellularLocation>
</comment>
<protein>
    <recommendedName>
        <fullName evidence="9">Endoribonuclease YbeY</fullName>
        <ecNumber evidence="9">3.1.-.-</ecNumber>
    </recommendedName>
</protein>
<dbReference type="GO" id="GO:0008270">
    <property type="term" value="F:zinc ion binding"/>
    <property type="evidence" value="ECO:0007669"/>
    <property type="project" value="UniProtKB-UniRule"/>
</dbReference>
<evidence type="ECO:0000256" key="3">
    <source>
        <dbReference type="ARBA" id="ARBA00022552"/>
    </source>
</evidence>
<comment type="cofactor">
    <cofactor evidence="9">
        <name>Zn(2+)</name>
        <dbReference type="ChEBI" id="CHEBI:29105"/>
    </cofactor>
    <text evidence="9">Binds 1 zinc ion.</text>
</comment>
<dbReference type="Pfam" id="PF02130">
    <property type="entry name" value="YbeY"/>
    <property type="match status" value="1"/>
</dbReference>
<dbReference type="PANTHER" id="PTHR46986:SF1">
    <property type="entry name" value="ENDORIBONUCLEASE YBEY, CHLOROPLASTIC"/>
    <property type="match status" value="1"/>
</dbReference>
<dbReference type="EMBL" id="JNAX01000005">
    <property type="protein sequence ID" value="KGG21664.1"/>
    <property type="molecule type" value="Genomic_DNA"/>
</dbReference>
<keyword evidence="6 9" id="KW-0255">Endonuclease</keyword>
<dbReference type="EC" id="3.1.-.-" evidence="9"/>
<evidence type="ECO:0000313" key="11">
    <source>
        <dbReference type="Proteomes" id="UP000030392"/>
    </source>
</evidence>
<keyword evidence="7 9" id="KW-0378">Hydrolase</keyword>
<accession>A0A0A2CAP7</accession>
<evidence type="ECO:0000256" key="8">
    <source>
        <dbReference type="ARBA" id="ARBA00022833"/>
    </source>
</evidence>
<keyword evidence="5 9" id="KW-0479">Metal-binding</keyword>
<organism evidence="10 11">
    <name type="scientific">Prochlorococcus marinus str. PAC1</name>
    <dbReference type="NCBI Taxonomy" id="59924"/>
    <lineage>
        <taxon>Bacteria</taxon>
        <taxon>Bacillati</taxon>
        <taxon>Cyanobacteriota</taxon>
        <taxon>Cyanophyceae</taxon>
        <taxon>Synechococcales</taxon>
        <taxon>Prochlorococcaceae</taxon>
        <taxon>Prochlorococcus</taxon>
    </lineage>
</organism>
<sequence length="184" mass="20867">MGNSSTSSDKLDVDLCFTPFPVQDLDVFVNSDTLELMKNPSKWIEEIGSWIRFIQVNSALKCPEIVLNSSQFSLGLELTNDKKIFDLNHAWLGQSKTTDVLSFPIIDETFFCVTNECIELGDIVISVPTAIRQAKDNNADLFRELRWLATHGLLHLLGWDHSDEESLNKMLLIQEQLLDIRGIL</sequence>
<evidence type="ECO:0000256" key="5">
    <source>
        <dbReference type="ARBA" id="ARBA00022723"/>
    </source>
</evidence>
<evidence type="ECO:0000256" key="6">
    <source>
        <dbReference type="ARBA" id="ARBA00022759"/>
    </source>
</evidence>
<comment type="similarity">
    <text evidence="1 9">Belongs to the endoribonuclease YbeY family.</text>
</comment>
<reference evidence="11" key="1">
    <citation type="journal article" date="2014" name="Sci. Data">
        <title>Genomes of diverse isolates of the marine cyanobacterium Prochlorococcus.</title>
        <authorList>
            <person name="Biller S."/>
            <person name="Berube P."/>
            <person name="Thompson J."/>
            <person name="Kelly L."/>
            <person name="Roggensack S."/>
            <person name="Awad L."/>
            <person name="Roache-Johnson K."/>
            <person name="Ding H."/>
            <person name="Giovannoni S.J."/>
            <person name="Moore L.R."/>
            <person name="Chisholm S.W."/>
        </authorList>
    </citation>
    <scope>NUCLEOTIDE SEQUENCE [LARGE SCALE GENOMIC DNA]</scope>
    <source>
        <strain evidence="11">PAC1</strain>
    </source>
</reference>
<dbReference type="GO" id="GO:0006364">
    <property type="term" value="P:rRNA processing"/>
    <property type="evidence" value="ECO:0007669"/>
    <property type="project" value="UniProtKB-UniRule"/>
</dbReference>
<name>A0A0A2CAP7_PROMR</name>
<keyword evidence="4 9" id="KW-0540">Nuclease</keyword>
<evidence type="ECO:0000256" key="2">
    <source>
        <dbReference type="ARBA" id="ARBA00022517"/>
    </source>
</evidence>
<dbReference type="PANTHER" id="PTHR46986">
    <property type="entry name" value="ENDORIBONUCLEASE YBEY, CHLOROPLASTIC"/>
    <property type="match status" value="1"/>
</dbReference>